<dbReference type="Proteomes" id="UP000005215">
    <property type="component" value="Unassembled WGS sequence"/>
</dbReference>
<sequence>IEEYDVKYPSLIPVTTVSFIAAGICFSCSLRLFDFVVFNIALWNVWSFFTPFLLFTQFMGVVMFISLLG</sequence>
<name>A0A287DFY1_ICTTR</name>
<dbReference type="AlphaFoldDB" id="A0A287DFY1"/>
<evidence type="ECO:0000313" key="2">
    <source>
        <dbReference type="Ensembl" id="ENSSTOP00000032476.1"/>
    </source>
</evidence>
<dbReference type="Pfam" id="PF20479">
    <property type="entry name" value="TMEM128"/>
    <property type="match status" value="1"/>
</dbReference>
<dbReference type="PANTHER" id="PTHR31134">
    <property type="entry name" value="TRANSMEMBRANE PROTEIN 128"/>
    <property type="match status" value="1"/>
</dbReference>
<keyword evidence="1" id="KW-0812">Transmembrane</keyword>
<feature type="transmembrane region" description="Helical" evidence="1">
    <location>
        <begin position="12"/>
        <end position="33"/>
    </location>
</feature>
<protein>
    <submittedName>
        <fullName evidence="2">Transmembrane protein 128</fullName>
    </submittedName>
</protein>
<dbReference type="EMBL" id="AGTP01011580">
    <property type="status" value="NOT_ANNOTATED_CDS"/>
    <property type="molecule type" value="Genomic_DNA"/>
</dbReference>
<gene>
    <name evidence="2" type="primary">TMEM128</name>
</gene>
<dbReference type="GeneTree" id="ENSGT00390000012901"/>
<reference evidence="2" key="2">
    <citation type="submission" date="2025-08" db="UniProtKB">
        <authorList>
            <consortium name="Ensembl"/>
        </authorList>
    </citation>
    <scope>IDENTIFICATION</scope>
</reference>
<keyword evidence="1" id="KW-0472">Membrane</keyword>
<accession>A0A287DFY1</accession>
<reference evidence="2" key="3">
    <citation type="submission" date="2025-09" db="UniProtKB">
        <authorList>
            <consortium name="Ensembl"/>
        </authorList>
    </citation>
    <scope>IDENTIFICATION</scope>
</reference>
<evidence type="ECO:0000256" key="1">
    <source>
        <dbReference type="SAM" id="Phobius"/>
    </source>
</evidence>
<feature type="transmembrane region" description="Helical" evidence="1">
    <location>
        <begin position="45"/>
        <end position="68"/>
    </location>
</feature>
<dbReference type="Ensembl" id="ENSSTOT00000030876.1">
    <property type="protein sequence ID" value="ENSSTOP00000032476.1"/>
    <property type="gene ID" value="ENSSTOG00000000546.3"/>
</dbReference>
<keyword evidence="1" id="KW-1133">Transmembrane helix</keyword>
<proteinExistence type="predicted"/>
<evidence type="ECO:0000313" key="3">
    <source>
        <dbReference type="Proteomes" id="UP000005215"/>
    </source>
</evidence>
<keyword evidence="3" id="KW-1185">Reference proteome</keyword>
<dbReference type="PANTHER" id="PTHR31134:SF1">
    <property type="entry name" value="TRANSMEMBRANE PROTEIN 128"/>
    <property type="match status" value="1"/>
</dbReference>
<reference evidence="3" key="1">
    <citation type="submission" date="2011-11" db="EMBL/GenBank/DDBJ databases">
        <title>The Draft Genome of Spermophilus tridecemlineatus.</title>
        <authorList>
            <consortium name="The Broad Institute Genome Assembly &amp; Analysis Group"/>
            <consortium name="Computational R&amp;D Group"/>
            <consortium name="and Sequencing Platform"/>
            <person name="Di Palma F."/>
            <person name="Alfoldi J."/>
            <person name="Johnson J."/>
            <person name="Berlin A."/>
            <person name="Gnerre S."/>
            <person name="Jaffe D."/>
            <person name="MacCallum I."/>
            <person name="Young S."/>
            <person name="Walker B.J."/>
            <person name="Lindblad-Toh K."/>
        </authorList>
    </citation>
    <scope>NUCLEOTIDE SEQUENCE [LARGE SCALE GENOMIC DNA]</scope>
</reference>
<dbReference type="InterPro" id="IPR033579">
    <property type="entry name" value="TMEM128"/>
</dbReference>
<organism evidence="2 3">
    <name type="scientific">Ictidomys tridecemlineatus</name>
    <name type="common">Thirteen-lined ground squirrel</name>
    <name type="synonym">Spermophilus tridecemlineatus</name>
    <dbReference type="NCBI Taxonomy" id="43179"/>
    <lineage>
        <taxon>Eukaryota</taxon>
        <taxon>Metazoa</taxon>
        <taxon>Chordata</taxon>
        <taxon>Craniata</taxon>
        <taxon>Vertebrata</taxon>
        <taxon>Euteleostomi</taxon>
        <taxon>Mammalia</taxon>
        <taxon>Eutheria</taxon>
        <taxon>Euarchontoglires</taxon>
        <taxon>Glires</taxon>
        <taxon>Rodentia</taxon>
        <taxon>Sciuromorpha</taxon>
        <taxon>Sciuridae</taxon>
        <taxon>Xerinae</taxon>
        <taxon>Marmotini</taxon>
        <taxon>Ictidomys</taxon>
    </lineage>
</organism>